<proteinExistence type="predicted"/>
<accession>A0ABX1E2T6</accession>
<gene>
    <name evidence="3" type="ORF">HEQ75_09325</name>
</gene>
<evidence type="ECO:0000259" key="1">
    <source>
        <dbReference type="Pfam" id="PF23571"/>
    </source>
</evidence>
<dbReference type="Pfam" id="PF03321">
    <property type="entry name" value="GH3"/>
    <property type="match status" value="1"/>
</dbReference>
<dbReference type="InterPro" id="IPR055378">
    <property type="entry name" value="GH3_C"/>
</dbReference>
<dbReference type="RefSeq" id="WP_168029608.1">
    <property type="nucleotide sequence ID" value="NZ_JAAVNE010000012.1"/>
</dbReference>
<reference evidence="3 4" key="1">
    <citation type="submission" date="2020-03" db="EMBL/GenBank/DDBJ databases">
        <title>Roseomonas selenitidurans sp. nov. isolated from urban soil.</title>
        <authorList>
            <person name="Liu H."/>
        </authorList>
    </citation>
    <scope>NUCLEOTIDE SEQUENCE [LARGE SCALE GENOMIC DNA]</scope>
    <source>
        <strain evidence="3 4">BU-1</strain>
    </source>
</reference>
<dbReference type="EMBL" id="JAAVNE010000012">
    <property type="protein sequence ID" value="NKC31063.1"/>
    <property type="molecule type" value="Genomic_DNA"/>
</dbReference>
<dbReference type="Proteomes" id="UP000787635">
    <property type="component" value="Unassembled WGS sequence"/>
</dbReference>
<evidence type="ECO:0000313" key="3">
    <source>
        <dbReference type="EMBL" id="NKC31063.1"/>
    </source>
</evidence>
<dbReference type="Pfam" id="PF23572">
    <property type="entry name" value="GH3_C"/>
    <property type="match status" value="1"/>
</dbReference>
<sequence length="534" mass="57969">MPSAHEATLRLLHGAWRLAATRETRRFAAAAAALEASQAGRLLHMLRRNAGTVLGRRHRFESITSVAEYRRRVPVVGYDELRDLITRIAAGERDVLTAGGVRMLERTSGSTAAGKLIPYTNDLRAEFERAATVWIAGVLRDVPAVRGLRTYISISPLHAGPRRTEGGIPIGLDDDTGYLSPVARLAARLSLVGSGALGAITDPAAWRDATARALLEADDLGLISVWSPDFLTLLLDHVAAHWDRLLAGLPPGRRRVLSRLSAPEPARIWPRLAMVSCWTDAQASAPADQLRARLPGIAIEPKGLMATEGVVSVPIRRGLAPVLAVTSHVFEFIDLSRPATPPLLAHELRAGGDYSPVLTTGGGFHRYHLRDAVRCEGHWHAAPLLRFRGKLDGVADLRGEKLDPVFATEVVTRALAETALPYDFALLAPTEPAGIAGYTLFVESPAAESAIAQLAEHVERLLRDSRHYRLCRDLGQLRPVEAERVHDGRRRRMEVLVDAGMRLGDIKPALFDPRPGLAEALRRGGPSPADRGPA</sequence>
<evidence type="ECO:0000313" key="4">
    <source>
        <dbReference type="Proteomes" id="UP000787635"/>
    </source>
</evidence>
<name>A0ABX1E2T6_9PROT</name>
<evidence type="ECO:0000259" key="2">
    <source>
        <dbReference type="Pfam" id="PF23572"/>
    </source>
</evidence>
<protein>
    <submittedName>
        <fullName evidence="3">GH3 auxin-responsive promoter family protein</fullName>
    </submittedName>
</protein>
<keyword evidence="4" id="KW-1185">Reference proteome</keyword>
<organism evidence="3 4">
    <name type="scientific">Falsiroseomonas selenitidurans</name>
    <dbReference type="NCBI Taxonomy" id="2716335"/>
    <lineage>
        <taxon>Bacteria</taxon>
        <taxon>Pseudomonadati</taxon>
        <taxon>Pseudomonadota</taxon>
        <taxon>Alphaproteobacteria</taxon>
        <taxon>Acetobacterales</taxon>
        <taxon>Roseomonadaceae</taxon>
        <taxon>Falsiroseomonas</taxon>
    </lineage>
</organism>
<feature type="domain" description="GH3 middle" evidence="1">
    <location>
        <begin position="323"/>
        <end position="390"/>
    </location>
</feature>
<dbReference type="InterPro" id="IPR004993">
    <property type="entry name" value="GH3"/>
</dbReference>
<dbReference type="PANTHER" id="PTHR31901">
    <property type="entry name" value="GH3 DOMAIN-CONTAINING PROTEIN"/>
    <property type="match status" value="1"/>
</dbReference>
<dbReference type="PANTHER" id="PTHR31901:SF9">
    <property type="entry name" value="GH3 DOMAIN-CONTAINING PROTEIN"/>
    <property type="match status" value="1"/>
</dbReference>
<dbReference type="InterPro" id="IPR055377">
    <property type="entry name" value="GH3_M"/>
</dbReference>
<dbReference type="Pfam" id="PF23571">
    <property type="entry name" value="GH3_M"/>
    <property type="match status" value="1"/>
</dbReference>
<comment type="caution">
    <text evidence="3">The sequence shown here is derived from an EMBL/GenBank/DDBJ whole genome shotgun (WGS) entry which is preliminary data.</text>
</comment>
<feature type="domain" description="GH3 C-terminal" evidence="2">
    <location>
        <begin position="409"/>
        <end position="508"/>
    </location>
</feature>